<dbReference type="Proteomes" id="UP000431922">
    <property type="component" value="Unassembled WGS sequence"/>
</dbReference>
<proteinExistence type="predicted"/>
<protein>
    <submittedName>
        <fullName evidence="1">Uncharacterized protein</fullName>
    </submittedName>
</protein>
<gene>
    <name evidence="1" type="ORF">GRI65_00640</name>
</gene>
<name>A0A845B0K2_9SPHN</name>
<organism evidence="1 2">
    <name type="scientific">Allopontixanthobacter sediminis</name>
    <dbReference type="NCBI Taxonomy" id="1689985"/>
    <lineage>
        <taxon>Bacteria</taxon>
        <taxon>Pseudomonadati</taxon>
        <taxon>Pseudomonadota</taxon>
        <taxon>Alphaproteobacteria</taxon>
        <taxon>Sphingomonadales</taxon>
        <taxon>Erythrobacteraceae</taxon>
        <taxon>Allopontixanthobacter</taxon>
    </lineage>
</organism>
<dbReference type="EMBL" id="WTYL01000001">
    <property type="protein sequence ID" value="MXP42957.1"/>
    <property type="molecule type" value="Genomic_DNA"/>
</dbReference>
<evidence type="ECO:0000313" key="1">
    <source>
        <dbReference type="EMBL" id="MXP42957.1"/>
    </source>
</evidence>
<evidence type="ECO:0000313" key="2">
    <source>
        <dbReference type="Proteomes" id="UP000431922"/>
    </source>
</evidence>
<comment type="caution">
    <text evidence="1">The sequence shown here is derived from an EMBL/GenBank/DDBJ whole genome shotgun (WGS) entry which is preliminary data.</text>
</comment>
<keyword evidence="2" id="KW-1185">Reference proteome</keyword>
<dbReference type="RefSeq" id="WP_160754611.1">
    <property type="nucleotide sequence ID" value="NZ_WTYL01000001.1"/>
</dbReference>
<sequence>MTQAEQLAARIRAKASEMNISASTLSRKLFGGGSRIDEIEAGSSLTLDTFARVSAALDDLDRDKAA</sequence>
<reference evidence="1 2" key="1">
    <citation type="submission" date="2019-12" db="EMBL/GenBank/DDBJ databases">
        <title>Genomic-based taxomic classification of the family Erythrobacteraceae.</title>
        <authorList>
            <person name="Xu L."/>
        </authorList>
    </citation>
    <scope>NUCLEOTIDE SEQUENCE [LARGE SCALE GENOMIC DNA]</scope>
    <source>
        <strain evidence="1 2">KCTC 42453</strain>
    </source>
</reference>
<dbReference type="AlphaFoldDB" id="A0A845B0K2"/>
<accession>A0A845B0K2</accession>